<protein>
    <submittedName>
        <fullName evidence="1">Uncharacterized protein</fullName>
    </submittedName>
</protein>
<evidence type="ECO:0000313" key="1">
    <source>
        <dbReference type="EMBL" id="KAJ4480898.1"/>
    </source>
</evidence>
<dbReference type="EMBL" id="JAOTPV010000006">
    <property type="protein sequence ID" value="KAJ4480898.1"/>
    <property type="molecule type" value="Genomic_DNA"/>
</dbReference>
<proteinExistence type="predicted"/>
<accession>A0A9W9AFN6</accession>
<organism evidence="1 2">
    <name type="scientific">Lentinula aciculospora</name>
    <dbReference type="NCBI Taxonomy" id="153920"/>
    <lineage>
        <taxon>Eukaryota</taxon>
        <taxon>Fungi</taxon>
        <taxon>Dikarya</taxon>
        <taxon>Basidiomycota</taxon>
        <taxon>Agaricomycotina</taxon>
        <taxon>Agaricomycetes</taxon>
        <taxon>Agaricomycetidae</taxon>
        <taxon>Agaricales</taxon>
        <taxon>Marasmiineae</taxon>
        <taxon>Omphalotaceae</taxon>
        <taxon>Lentinula</taxon>
    </lineage>
</organism>
<gene>
    <name evidence="1" type="ORF">J3R30DRAFT_3864388</name>
</gene>
<comment type="caution">
    <text evidence="1">The sequence shown here is derived from an EMBL/GenBank/DDBJ whole genome shotgun (WGS) entry which is preliminary data.</text>
</comment>
<name>A0A9W9AFN6_9AGAR</name>
<keyword evidence="2" id="KW-1185">Reference proteome</keyword>
<reference evidence="1" key="1">
    <citation type="submission" date="2022-08" db="EMBL/GenBank/DDBJ databases">
        <title>A Global Phylogenomic Analysis of the Shiitake Genus Lentinula.</title>
        <authorList>
            <consortium name="DOE Joint Genome Institute"/>
            <person name="Sierra-Patev S."/>
            <person name="Min B."/>
            <person name="Naranjo-Ortiz M."/>
            <person name="Looney B."/>
            <person name="Konkel Z."/>
            <person name="Slot J.C."/>
            <person name="Sakamoto Y."/>
            <person name="Steenwyk J.L."/>
            <person name="Rokas A."/>
            <person name="Carro J."/>
            <person name="Camarero S."/>
            <person name="Ferreira P."/>
            <person name="Molpeceres G."/>
            <person name="Ruiz-Duenas F.J."/>
            <person name="Serrano A."/>
            <person name="Henrissat B."/>
            <person name="Drula E."/>
            <person name="Hughes K.W."/>
            <person name="Mata J.L."/>
            <person name="Ishikawa N.K."/>
            <person name="Vargas-Isla R."/>
            <person name="Ushijima S."/>
            <person name="Smith C.A."/>
            <person name="Ahrendt S."/>
            <person name="Andreopoulos W."/>
            <person name="He G."/>
            <person name="Labutti K."/>
            <person name="Lipzen A."/>
            <person name="Ng V."/>
            <person name="Riley R."/>
            <person name="Sandor L."/>
            <person name="Barry K."/>
            <person name="Martinez A.T."/>
            <person name="Xiao Y."/>
            <person name="Gibbons J.G."/>
            <person name="Terashima K."/>
            <person name="Grigoriev I.V."/>
            <person name="Hibbett D.S."/>
        </authorList>
    </citation>
    <scope>NUCLEOTIDE SEQUENCE</scope>
    <source>
        <strain evidence="1">JLM2183</strain>
    </source>
</reference>
<evidence type="ECO:0000313" key="2">
    <source>
        <dbReference type="Proteomes" id="UP001150266"/>
    </source>
</evidence>
<dbReference type="OrthoDB" id="3007819at2759"/>
<dbReference type="Proteomes" id="UP001150266">
    <property type="component" value="Unassembled WGS sequence"/>
</dbReference>
<sequence>MSSYLEIVPHDILEHIAFLVVLTPGPFFSSLQGLLNLMLTSSTLHSSLCTSSAPHLYARIFRNTFDLDTSGSSFNTNQCTDSGLTFDLISRYRLLRRVRRHEFSDEMMLEDLCVAMRTVLESAGVEIHLRSVGFSEFIFSYAQQCLTKHQLAQTNADFDCKTRLVLWLLAFTWSRADITKIAQEIRENFFVLLRSLVLADVRDQTVLEAVYQSGTACIRDCHSSKADCATSILIPSASSAAIILYFALQEAGCTEVAPRLLSGREIDHDFSDEREGLTMEDYCRMTTYRTPLYGDICFTSRTSNPRISSSIRHDRQFFNLKLHGSNAYQYLPEVITGLWEGVYMVSSAHMNKEASFSSTSTPDFICKKFLQCPLVLFFNFGTADSDLLVPESIRSEVSQWSATPRDFSTDTDYLTISGRRTPYEKFVYPTGGKCTVSGNYSQALDCLVVGRTAQDHDSAWGGFNFAGRLKQDGTIVMKREPKNSTDAGLGTWIFEGNVRYGSVFVGSWRSSMSPGSGIYGLFSLGKKASPSQDEP</sequence>
<dbReference type="AlphaFoldDB" id="A0A9W9AFN6"/>